<dbReference type="CDD" id="cd05233">
    <property type="entry name" value="SDR_c"/>
    <property type="match status" value="1"/>
</dbReference>
<reference evidence="5 6" key="2">
    <citation type="journal article" date="2011" name="J. Antibiot.">
        <title>Furaquinocins I and J: novel polyketide isoprenoid hybrid compounds from Streptomyces reveromyceticus SN-593.</title>
        <authorList>
            <person name="Panthee S."/>
            <person name="Takahashi S."/>
            <person name="Takagi H."/>
            <person name="Nogawa T."/>
            <person name="Oowada E."/>
            <person name="Uramoto M."/>
            <person name="Osada H."/>
        </authorList>
    </citation>
    <scope>NUCLEOTIDE SEQUENCE [LARGE SCALE GENOMIC DNA]</scope>
    <source>
        <strain evidence="5 6">SN-593</strain>
    </source>
</reference>
<dbReference type="PANTHER" id="PTHR44196">
    <property type="entry name" value="DEHYDROGENASE/REDUCTASE SDR FAMILY MEMBER 7B"/>
    <property type="match status" value="1"/>
</dbReference>
<name>A0A7U3UVF7_9ACTN</name>
<dbReference type="GO" id="GO:0016020">
    <property type="term" value="C:membrane"/>
    <property type="evidence" value="ECO:0007669"/>
    <property type="project" value="TreeGrafter"/>
</dbReference>
<feature type="domain" description="Ketoreductase" evidence="4">
    <location>
        <begin position="2"/>
        <end position="184"/>
    </location>
</feature>
<dbReference type="PIRSF" id="PIRSF000126">
    <property type="entry name" value="11-beta-HSD1"/>
    <property type="match status" value="1"/>
</dbReference>
<evidence type="ECO:0000313" key="5">
    <source>
        <dbReference type="EMBL" id="BBA99592.1"/>
    </source>
</evidence>
<proteinExistence type="inferred from homology"/>
<dbReference type="InterPro" id="IPR036291">
    <property type="entry name" value="NAD(P)-bd_dom_sf"/>
</dbReference>
<dbReference type="InterPro" id="IPR057326">
    <property type="entry name" value="KR_dom"/>
</dbReference>
<dbReference type="SUPFAM" id="SSF51735">
    <property type="entry name" value="NAD(P)-binding Rossmann-fold domains"/>
    <property type="match status" value="1"/>
</dbReference>
<dbReference type="Proteomes" id="UP000595703">
    <property type="component" value="Chromosome"/>
</dbReference>
<dbReference type="GO" id="GO:0016491">
    <property type="term" value="F:oxidoreductase activity"/>
    <property type="evidence" value="ECO:0007669"/>
    <property type="project" value="UniProtKB-KW"/>
</dbReference>
<evidence type="ECO:0000313" key="6">
    <source>
        <dbReference type="Proteomes" id="UP000595703"/>
    </source>
</evidence>
<dbReference type="RefSeq" id="WP_202235561.1">
    <property type="nucleotide sequence ID" value="NZ_AP018365.1"/>
</dbReference>
<dbReference type="InterPro" id="IPR002347">
    <property type="entry name" value="SDR_fam"/>
</dbReference>
<dbReference type="SMART" id="SM00822">
    <property type="entry name" value="PKS_KR"/>
    <property type="match status" value="1"/>
</dbReference>
<dbReference type="PANTHER" id="PTHR44196:SF2">
    <property type="entry name" value="SHORT-CHAIN DEHYDROGENASE-RELATED"/>
    <property type="match status" value="1"/>
</dbReference>
<comment type="similarity">
    <text evidence="1 3">Belongs to the short-chain dehydrogenases/reductases (SDR) family.</text>
</comment>
<reference evidence="5 6" key="1">
    <citation type="journal article" date="2010" name="J. Bacteriol.">
        <title>Biochemical characterization of a novel indole prenyltransferase from Streptomyces sp. SN-593.</title>
        <authorList>
            <person name="Takahashi S."/>
            <person name="Takagi H."/>
            <person name="Toyoda A."/>
            <person name="Uramoto M."/>
            <person name="Nogawa T."/>
            <person name="Ueki M."/>
            <person name="Sakaki Y."/>
            <person name="Osada H."/>
        </authorList>
    </citation>
    <scope>NUCLEOTIDE SEQUENCE [LARGE SCALE GENOMIC DNA]</scope>
    <source>
        <strain evidence="5 6">SN-593</strain>
    </source>
</reference>
<evidence type="ECO:0000256" key="2">
    <source>
        <dbReference type="ARBA" id="ARBA00023002"/>
    </source>
</evidence>
<dbReference type="KEGG" id="arev:RVR_6281"/>
<evidence type="ECO:0000256" key="1">
    <source>
        <dbReference type="ARBA" id="ARBA00006484"/>
    </source>
</evidence>
<dbReference type="EMBL" id="AP018365">
    <property type="protein sequence ID" value="BBA99592.1"/>
    <property type="molecule type" value="Genomic_DNA"/>
</dbReference>
<sequence>MTTSLVTGATAGLGAAFARRLAADGHGLVLVARDAERLARSAADLRERYGVEVEVLAADLAADAGIAAVEARLREPARPVDVLVNNAGFGNRGAFLDAPIEDEVRMLKVHCEAVLRLTTAAVEGMRERRHGFVVNVSSVAAYMPRGTYAASKAWAVRFTEGIAHELRGSGVRFLALCPGFVRTEFHARAGMDASGLPSWAWLDADAVVAAALRDLARGRVVSVPSARYKVAVSLARHVPPTLFSAAAGRTGRYDPKLRGARK</sequence>
<accession>A0A7U3UVF7</accession>
<dbReference type="AlphaFoldDB" id="A0A7U3UVF7"/>
<evidence type="ECO:0000256" key="3">
    <source>
        <dbReference type="RuleBase" id="RU000363"/>
    </source>
</evidence>
<organism evidence="5 6">
    <name type="scientific">Actinacidiphila reveromycinica</name>
    <dbReference type="NCBI Taxonomy" id="659352"/>
    <lineage>
        <taxon>Bacteria</taxon>
        <taxon>Bacillati</taxon>
        <taxon>Actinomycetota</taxon>
        <taxon>Actinomycetes</taxon>
        <taxon>Kitasatosporales</taxon>
        <taxon>Streptomycetaceae</taxon>
        <taxon>Actinacidiphila</taxon>
    </lineage>
</organism>
<protein>
    <submittedName>
        <fullName evidence="5">Putative dehydrogenase</fullName>
    </submittedName>
</protein>
<keyword evidence="2" id="KW-0560">Oxidoreductase</keyword>
<gene>
    <name evidence="5" type="ORF">RVR_6281</name>
</gene>
<dbReference type="Gene3D" id="3.40.50.720">
    <property type="entry name" value="NAD(P)-binding Rossmann-like Domain"/>
    <property type="match status" value="1"/>
</dbReference>
<dbReference type="PRINTS" id="PR00081">
    <property type="entry name" value="GDHRDH"/>
</dbReference>
<dbReference type="Pfam" id="PF00106">
    <property type="entry name" value="adh_short"/>
    <property type="match status" value="1"/>
</dbReference>
<reference evidence="5 6" key="3">
    <citation type="journal article" date="2011" name="Nat. Chem. Biol.">
        <title>Reveromycin A biosynthesis uses RevG and RevJ for stereospecific spiroacetal formation.</title>
        <authorList>
            <person name="Takahashi S."/>
            <person name="Toyoda A."/>
            <person name="Sekiyama Y."/>
            <person name="Takagi H."/>
            <person name="Nogawa T."/>
            <person name="Uramoto M."/>
            <person name="Suzuki R."/>
            <person name="Koshino H."/>
            <person name="Kumano T."/>
            <person name="Panthee S."/>
            <person name="Dairi T."/>
            <person name="Ishikawa J."/>
            <person name="Ikeda H."/>
            <person name="Sakaki Y."/>
            <person name="Osada H."/>
        </authorList>
    </citation>
    <scope>NUCLEOTIDE SEQUENCE [LARGE SCALE GENOMIC DNA]</scope>
    <source>
        <strain evidence="5 6">SN-593</strain>
    </source>
</reference>
<reference evidence="5 6" key="4">
    <citation type="journal article" date="2020" name="Sci. Rep.">
        <title>beta-carboline chemical signals induce reveromycin production through a LuxR family regulator in Streptomyces sp. SN-593.</title>
        <authorList>
            <person name="Panthee S."/>
            <person name="Kito N."/>
            <person name="Hayashi T."/>
            <person name="Shimizu T."/>
            <person name="Ishikawa J."/>
            <person name="Hamamoto H."/>
            <person name="Osada H."/>
            <person name="Takahashi S."/>
        </authorList>
    </citation>
    <scope>NUCLEOTIDE SEQUENCE [LARGE SCALE GENOMIC DNA]</scope>
    <source>
        <strain evidence="5 6">SN-593</strain>
    </source>
</reference>
<dbReference type="PRINTS" id="PR00080">
    <property type="entry name" value="SDRFAMILY"/>
</dbReference>
<evidence type="ECO:0000259" key="4">
    <source>
        <dbReference type="SMART" id="SM00822"/>
    </source>
</evidence>
<keyword evidence="6" id="KW-1185">Reference proteome</keyword>